<reference evidence="2 3" key="1">
    <citation type="submission" date="2019-02" db="EMBL/GenBank/DDBJ databases">
        <title>Deep-cultivation of Planctomycetes and their phenomic and genomic characterization uncovers novel biology.</title>
        <authorList>
            <person name="Wiegand S."/>
            <person name="Jogler M."/>
            <person name="Boedeker C."/>
            <person name="Pinto D."/>
            <person name="Vollmers J."/>
            <person name="Rivas-Marin E."/>
            <person name="Kohn T."/>
            <person name="Peeters S.H."/>
            <person name="Heuer A."/>
            <person name="Rast P."/>
            <person name="Oberbeckmann S."/>
            <person name="Bunk B."/>
            <person name="Jeske O."/>
            <person name="Meyerdierks A."/>
            <person name="Storesund J.E."/>
            <person name="Kallscheuer N."/>
            <person name="Luecker S."/>
            <person name="Lage O.M."/>
            <person name="Pohl T."/>
            <person name="Merkel B.J."/>
            <person name="Hornburger P."/>
            <person name="Mueller R.-W."/>
            <person name="Bruemmer F."/>
            <person name="Labrenz M."/>
            <person name="Spormann A.M."/>
            <person name="Op den Camp H."/>
            <person name="Overmann J."/>
            <person name="Amann R."/>
            <person name="Jetten M.S.M."/>
            <person name="Mascher T."/>
            <person name="Medema M.H."/>
            <person name="Devos D.P."/>
            <person name="Kaster A.-K."/>
            <person name="Ovreas L."/>
            <person name="Rohde M."/>
            <person name="Galperin M.Y."/>
            <person name="Jogler C."/>
        </authorList>
    </citation>
    <scope>NUCLEOTIDE SEQUENCE [LARGE SCALE GENOMIC DNA]</scope>
    <source>
        <strain evidence="2 3">KS4</strain>
    </source>
</reference>
<dbReference type="Gene3D" id="2.40.50.140">
    <property type="entry name" value="Nucleic acid-binding proteins"/>
    <property type="match status" value="1"/>
</dbReference>
<dbReference type="AlphaFoldDB" id="A0A517YTH2"/>
<dbReference type="InterPro" id="IPR052165">
    <property type="entry name" value="Membrane_assoc_protease"/>
</dbReference>
<dbReference type="EMBL" id="CP036425">
    <property type="protein sequence ID" value="QDU33530.1"/>
    <property type="molecule type" value="Genomic_DNA"/>
</dbReference>
<keyword evidence="1" id="KW-1133">Transmembrane helix</keyword>
<dbReference type="SUPFAM" id="SSF141322">
    <property type="entry name" value="NfeD domain-like"/>
    <property type="match status" value="1"/>
</dbReference>
<dbReference type="KEGG" id="pcor:KS4_15800"/>
<feature type="transmembrane region" description="Helical" evidence="1">
    <location>
        <begin position="40"/>
        <end position="57"/>
    </location>
</feature>
<organism evidence="2 3">
    <name type="scientific">Poriferisphaera corsica</name>
    <dbReference type="NCBI Taxonomy" id="2528020"/>
    <lineage>
        <taxon>Bacteria</taxon>
        <taxon>Pseudomonadati</taxon>
        <taxon>Planctomycetota</taxon>
        <taxon>Phycisphaerae</taxon>
        <taxon>Phycisphaerales</taxon>
        <taxon>Phycisphaeraceae</taxon>
        <taxon>Poriferisphaera</taxon>
    </lineage>
</organism>
<dbReference type="Proteomes" id="UP000317369">
    <property type="component" value="Chromosome"/>
</dbReference>
<evidence type="ECO:0000313" key="2">
    <source>
        <dbReference type="EMBL" id="QDU33530.1"/>
    </source>
</evidence>
<evidence type="ECO:0000313" key="3">
    <source>
        <dbReference type="Proteomes" id="UP000317369"/>
    </source>
</evidence>
<dbReference type="PANTHER" id="PTHR33507">
    <property type="entry name" value="INNER MEMBRANE PROTEIN YBBJ"/>
    <property type="match status" value="1"/>
</dbReference>
<keyword evidence="1" id="KW-0472">Membrane</keyword>
<keyword evidence="1" id="KW-0812">Transmembrane</keyword>
<dbReference type="GO" id="GO:0005886">
    <property type="term" value="C:plasma membrane"/>
    <property type="evidence" value="ECO:0007669"/>
    <property type="project" value="TreeGrafter"/>
</dbReference>
<protein>
    <recommendedName>
        <fullName evidence="4">NfeD-like C-terminal domain-containing protein</fullName>
    </recommendedName>
</protein>
<gene>
    <name evidence="2" type="ORF">KS4_15800</name>
</gene>
<name>A0A517YTH2_9BACT</name>
<sequence>MQTLGLAGGLFYNDRMENLIYTIGQVASQQAPAQGGSSTLLIWGIVLIFVALVLFVIELFIPTAGLIVVMSVGCLIAGIAMLFGFSTTAGVIATLLAMFALPFLIGFGIKIWPHTFFARWLTLDAENPSEDDTHEVVEETVERVEVGMKGKAMTPMRPVGTCVFEKQREECIAESGMIEKGDEVEVTVVDGMQVKVKKV</sequence>
<accession>A0A517YTH2</accession>
<feature type="transmembrane region" description="Helical" evidence="1">
    <location>
        <begin position="64"/>
        <end position="85"/>
    </location>
</feature>
<dbReference type="SUPFAM" id="SSF82866">
    <property type="entry name" value="Multidrug efflux transporter AcrB transmembrane domain"/>
    <property type="match status" value="1"/>
</dbReference>
<proteinExistence type="predicted"/>
<dbReference type="OrthoDB" id="215651at2"/>
<dbReference type="InterPro" id="IPR012340">
    <property type="entry name" value="NA-bd_OB-fold"/>
</dbReference>
<keyword evidence="3" id="KW-1185">Reference proteome</keyword>
<evidence type="ECO:0000256" key="1">
    <source>
        <dbReference type="SAM" id="Phobius"/>
    </source>
</evidence>
<feature type="transmembrane region" description="Helical" evidence="1">
    <location>
        <begin position="91"/>
        <end position="112"/>
    </location>
</feature>
<dbReference type="PANTHER" id="PTHR33507:SF3">
    <property type="entry name" value="INNER MEMBRANE PROTEIN YBBJ"/>
    <property type="match status" value="1"/>
</dbReference>
<evidence type="ECO:0008006" key="4">
    <source>
        <dbReference type="Google" id="ProtNLM"/>
    </source>
</evidence>